<protein>
    <recommendedName>
        <fullName evidence="1">HNH nuclease domain-containing protein</fullName>
    </recommendedName>
</protein>
<dbReference type="EMBL" id="JMCB01000012">
    <property type="protein sequence ID" value="KFE65451.1"/>
    <property type="molecule type" value="Genomic_DNA"/>
</dbReference>
<evidence type="ECO:0000313" key="3">
    <source>
        <dbReference type="Proteomes" id="UP000028725"/>
    </source>
</evidence>
<sequence length="199" mass="22253">MRKACPRFNGQLAIQALDLERLDGKAALLRTLSASLQPSHQEPLLFAHDAAEDAYVPNELDERTVLKRQIRARRGQATFRQALRERFDDTCLVTRCKLPDLLEAAHISPYRGQKDHHPSNGLLLRADIHTLFDLDLLGIDPATLQVHLHPRLHGLGYDAFAGQVLACNPHHLSREALESRWGLFQANLPAVGFAPRGEA</sequence>
<evidence type="ECO:0000259" key="1">
    <source>
        <dbReference type="Pfam" id="PF13391"/>
    </source>
</evidence>
<organism evidence="2 3">
    <name type="scientific">Hyalangium minutum</name>
    <dbReference type="NCBI Taxonomy" id="394096"/>
    <lineage>
        <taxon>Bacteria</taxon>
        <taxon>Pseudomonadati</taxon>
        <taxon>Myxococcota</taxon>
        <taxon>Myxococcia</taxon>
        <taxon>Myxococcales</taxon>
        <taxon>Cystobacterineae</taxon>
        <taxon>Archangiaceae</taxon>
        <taxon>Hyalangium</taxon>
    </lineage>
</organism>
<accession>A0A085WCN8</accession>
<dbReference type="AlphaFoldDB" id="A0A085WCN8"/>
<dbReference type="InterPro" id="IPR003615">
    <property type="entry name" value="HNH_nuc"/>
</dbReference>
<keyword evidence="3" id="KW-1185">Reference proteome</keyword>
<comment type="caution">
    <text evidence="2">The sequence shown here is derived from an EMBL/GenBank/DDBJ whole genome shotgun (WGS) entry which is preliminary data.</text>
</comment>
<evidence type="ECO:0000313" key="2">
    <source>
        <dbReference type="EMBL" id="KFE65451.1"/>
    </source>
</evidence>
<proteinExistence type="predicted"/>
<reference evidence="2 3" key="1">
    <citation type="submission" date="2014-04" db="EMBL/GenBank/DDBJ databases">
        <title>Genome assembly of Hyalangium minutum DSM 14724.</title>
        <authorList>
            <person name="Sharma G."/>
            <person name="Subramanian S."/>
        </authorList>
    </citation>
    <scope>NUCLEOTIDE SEQUENCE [LARGE SCALE GENOMIC DNA]</scope>
    <source>
        <strain evidence="2 3">DSM 14724</strain>
    </source>
</reference>
<gene>
    <name evidence="2" type="ORF">DB31_1567</name>
</gene>
<name>A0A085WCN8_9BACT</name>
<dbReference type="Pfam" id="PF13391">
    <property type="entry name" value="HNH_2"/>
    <property type="match status" value="1"/>
</dbReference>
<dbReference type="STRING" id="394096.DB31_1567"/>
<dbReference type="Proteomes" id="UP000028725">
    <property type="component" value="Unassembled WGS sequence"/>
</dbReference>
<feature type="domain" description="HNH nuclease" evidence="1">
    <location>
        <begin position="91"/>
        <end position="140"/>
    </location>
</feature>
<dbReference type="PATRIC" id="fig|394096.3.peg.5904"/>